<reference evidence="2 3" key="1">
    <citation type="journal article" date="2015" name="Genome Announc.">
        <title>Expanding the biotechnology potential of lactobacilli through comparative genomics of 213 strains and associated genera.</title>
        <authorList>
            <person name="Sun Z."/>
            <person name="Harris H.M."/>
            <person name="McCann A."/>
            <person name="Guo C."/>
            <person name="Argimon S."/>
            <person name="Zhang W."/>
            <person name="Yang X."/>
            <person name="Jeffery I.B."/>
            <person name="Cooney J.C."/>
            <person name="Kagawa T.F."/>
            <person name="Liu W."/>
            <person name="Song Y."/>
            <person name="Salvetti E."/>
            <person name="Wrobel A."/>
            <person name="Rasinkangas P."/>
            <person name="Parkhill J."/>
            <person name="Rea M.C."/>
            <person name="O'Sullivan O."/>
            <person name="Ritari J."/>
            <person name="Douillard F.P."/>
            <person name="Paul Ross R."/>
            <person name="Yang R."/>
            <person name="Briner A.E."/>
            <person name="Felis G.E."/>
            <person name="de Vos W.M."/>
            <person name="Barrangou R."/>
            <person name="Klaenhammer T.R."/>
            <person name="Caufield P.W."/>
            <person name="Cui Y."/>
            <person name="Zhang H."/>
            <person name="O'Toole P.W."/>
        </authorList>
    </citation>
    <scope>NUCLEOTIDE SEQUENCE [LARGE SCALE GENOMIC DNA]</scope>
    <source>
        <strain evidence="2 3">DSM 20452</strain>
    </source>
</reference>
<dbReference type="AlphaFoldDB" id="A0A0R2ATJ0"/>
<organism evidence="2 3">
    <name type="scientific">Ligilactobacillus murinus DSM 20452 = NBRC 14221</name>
    <dbReference type="NCBI Taxonomy" id="1423772"/>
    <lineage>
        <taxon>Bacteria</taxon>
        <taxon>Bacillati</taxon>
        <taxon>Bacillota</taxon>
        <taxon>Bacilli</taxon>
        <taxon>Lactobacillales</taxon>
        <taxon>Lactobacillaceae</taxon>
        <taxon>Ligilactobacillus</taxon>
    </lineage>
</organism>
<keyword evidence="1" id="KW-1133">Transmembrane helix</keyword>
<evidence type="ECO:0000313" key="2">
    <source>
        <dbReference type="EMBL" id="KRM70224.1"/>
    </source>
</evidence>
<keyword evidence="1" id="KW-0812">Transmembrane</keyword>
<protein>
    <submittedName>
        <fullName evidence="2">Uncharacterized protein</fullName>
    </submittedName>
</protein>
<name>A0A0R2ATJ0_9LACO</name>
<dbReference type="Proteomes" id="UP000051612">
    <property type="component" value="Unassembled WGS sequence"/>
</dbReference>
<gene>
    <name evidence="2" type="ORF">FC48_GL001749</name>
</gene>
<comment type="caution">
    <text evidence="2">The sequence shown here is derived from an EMBL/GenBank/DDBJ whole genome shotgun (WGS) entry which is preliminary data.</text>
</comment>
<keyword evidence="1" id="KW-0472">Membrane</keyword>
<evidence type="ECO:0000313" key="3">
    <source>
        <dbReference type="Proteomes" id="UP000051612"/>
    </source>
</evidence>
<accession>A0A0R2ATJ0</accession>
<sequence>MKMLSDDGYVKEVEFMDFVKFLLTVMLIFGTRDFLLTLAQGYLAQKMIDKKYPKIYIYKCQIIML</sequence>
<feature type="transmembrane region" description="Helical" evidence="1">
    <location>
        <begin position="20"/>
        <end position="44"/>
    </location>
</feature>
<evidence type="ECO:0000256" key="1">
    <source>
        <dbReference type="SAM" id="Phobius"/>
    </source>
</evidence>
<dbReference type="EMBL" id="AYYN01000176">
    <property type="protein sequence ID" value="KRM70224.1"/>
    <property type="molecule type" value="Genomic_DNA"/>
</dbReference>
<dbReference type="PATRIC" id="fig|1423772.3.peg.1861"/>
<proteinExistence type="predicted"/>